<feature type="region of interest" description="Disordered" evidence="1">
    <location>
        <begin position="170"/>
        <end position="213"/>
    </location>
</feature>
<evidence type="ECO:0000313" key="2">
    <source>
        <dbReference type="EMBL" id="CAH7666546.1"/>
    </source>
</evidence>
<proteinExistence type="predicted"/>
<accession>A0AAV0AIB4</accession>
<name>A0AAV0AIB4_PHAPC</name>
<dbReference type="Proteomes" id="UP001153365">
    <property type="component" value="Unassembled WGS sequence"/>
</dbReference>
<feature type="compositionally biased region" description="Acidic residues" evidence="1">
    <location>
        <begin position="174"/>
        <end position="206"/>
    </location>
</feature>
<comment type="caution">
    <text evidence="2">The sequence shown here is derived from an EMBL/GenBank/DDBJ whole genome shotgun (WGS) entry which is preliminary data.</text>
</comment>
<gene>
    <name evidence="2" type="ORF">PPACK8108_LOCUS901</name>
</gene>
<reference evidence="2" key="1">
    <citation type="submission" date="2022-06" db="EMBL/GenBank/DDBJ databases">
        <authorList>
            <consortium name="SYNGENTA / RWTH Aachen University"/>
        </authorList>
    </citation>
    <scope>NUCLEOTIDE SEQUENCE</scope>
</reference>
<evidence type="ECO:0000313" key="3">
    <source>
        <dbReference type="Proteomes" id="UP001153365"/>
    </source>
</evidence>
<keyword evidence="3" id="KW-1185">Reference proteome</keyword>
<protein>
    <submittedName>
        <fullName evidence="2">Expressed protein</fullName>
    </submittedName>
</protein>
<evidence type="ECO:0000256" key="1">
    <source>
        <dbReference type="SAM" id="MobiDB-lite"/>
    </source>
</evidence>
<dbReference type="EMBL" id="CALTRL010000120">
    <property type="protein sequence ID" value="CAH7666546.1"/>
    <property type="molecule type" value="Genomic_DNA"/>
</dbReference>
<sequence>MVLLNLRAQILISLNARLFKVFNLRDNKVFTISLLKNILGSSFHVPEHLIQFTLVSGRYTKDSDALVDLRASDGNFASLDVGVLPPHYCSSLSEAIVSFEFRANPTPTYLDGVSVAGIQEIPLMYQTLRPVSDRLNNELNNLNISNKKLTKDQRIALRARYEDPFSISSKSCFEEDSDDDSLYEDEDSESELGDSDDDLYSDDEVESTGFTESRSAFSNYEACHKADSVST</sequence>
<dbReference type="AlphaFoldDB" id="A0AAV0AIB4"/>
<organism evidence="2 3">
    <name type="scientific">Phakopsora pachyrhizi</name>
    <name type="common">Asian soybean rust disease fungus</name>
    <dbReference type="NCBI Taxonomy" id="170000"/>
    <lineage>
        <taxon>Eukaryota</taxon>
        <taxon>Fungi</taxon>
        <taxon>Dikarya</taxon>
        <taxon>Basidiomycota</taxon>
        <taxon>Pucciniomycotina</taxon>
        <taxon>Pucciniomycetes</taxon>
        <taxon>Pucciniales</taxon>
        <taxon>Phakopsoraceae</taxon>
        <taxon>Phakopsora</taxon>
    </lineage>
</organism>